<evidence type="ECO:0000313" key="7">
    <source>
        <dbReference type="Proteomes" id="UP000677537"/>
    </source>
</evidence>
<keyword evidence="2" id="KW-0964">Secreted</keyword>
<feature type="domain" description="SD-repeat containing protein B" evidence="5">
    <location>
        <begin position="87"/>
        <end position="138"/>
    </location>
</feature>
<evidence type="ECO:0000256" key="3">
    <source>
        <dbReference type="ARBA" id="ARBA00022729"/>
    </source>
</evidence>
<gene>
    <name evidence="6" type="ORF">J5Y10_18790</name>
</gene>
<keyword evidence="7" id="KW-1185">Reference proteome</keyword>
<dbReference type="EMBL" id="JAGIZA010000012">
    <property type="protein sequence ID" value="MBP0494839.1"/>
    <property type="molecule type" value="Genomic_DNA"/>
</dbReference>
<proteinExistence type="predicted"/>
<sequence>MTVRLLDGAGGHLASMVVPRGAPYSFTGLLPGPYQLDTATPDGVETAESAGRSACFTLASGGTVTSGAATIHAPGTIIGSTDLHDCDEAFGMAGATVRLLSAAGARVAVTIAGAGGAYAFNGIAPGWYRVEISASTGSAQEGGTPLRTALFRVPETALPAGPVAAARKGITDARGEESSSQARGRTGGPSGQGRTRREARLPGDGRQPPMTRRSAGAIRSVAAAPTISP</sequence>
<protein>
    <recommendedName>
        <fullName evidence="5">SD-repeat containing protein B domain-containing protein</fullName>
    </recommendedName>
</protein>
<name>A0A940MWS7_9PROT</name>
<evidence type="ECO:0000259" key="5">
    <source>
        <dbReference type="Pfam" id="PF17210"/>
    </source>
</evidence>
<accession>A0A940MWS7</accession>
<dbReference type="InterPro" id="IPR033764">
    <property type="entry name" value="Sdr_B"/>
</dbReference>
<dbReference type="Gene3D" id="2.60.40.10">
    <property type="entry name" value="Immunoglobulins"/>
    <property type="match status" value="1"/>
</dbReference>
<dbReference type="RefSeq" id="WP_209375629.1">
    <property type="nucleotide sequence ID" value="NZ_JAGIZA010000012.1"/>
</dbReference>
<evidence type="ECO:0000313" key="6">
    <source>
        <dbReference type="EMBL" id="MBP0494839.1"/>
    </source>
</evidence>
<dbReference type="GO" id="GO:0005576">
    <property type="term" value="C:extracellular region"/>
    <property type="evidence" value="ECO:0007669"/>
    <property type="project" value="UniProtKB-SubCell"/>
</dbReference>
<evidence type="ECO:0000256" key="2">
    <source>
        <dbReference type="ARBA" id="ARBA00022525"/>
    </source>
</evidence>
<dbReference type="Pfam" id="PF17210">
    <property type="entry name" value="SdrD_B"/>
    <property type="match status" value="1"/>
</dbReference>
<evidence type="ECO:0000256" key="4">
    <source>
        <dbReference type="SAM" id="MobiDB-lite"/>
    </source>
</evidence>
<comment type="subcellular location">
    <subcellularLocation>
        <location evidence="1">Secreted</location>
    </subcellularLocation>
</comment>
<feature type="region of interest" description="Disordered" evidence="4">
    <location>
        <begin position="162"/>
        <end position="229"/>
    </location>
</feature>
<dbReference type="SUPFAM" id="SSF117074">
    <property type="entry name" value="Hypothetical protein PA1324"/>
    <property type="match status" value="1"/>
</dbReference>
<evidence type="ECO:0000256" key="1">
    <source>
        <dbReference type="ARBA" id="ARBA00004613"/>
    </source>
</evidence>
<reference evidence="6" key="1">
    <citation type="submission" date="2021-03" db="EMBL/GenBank/DDBJ databases">
        <authorList>
            <person name="So Y."/>
        </authorList>
    </citation>
    <scope>NUCLEOTIDE SEQUENCE</scope>
    <source>
        <strain evidence="6">SG15</strain>
    </source>
</reference>
<dbReference type="Proteomes" id="UP000677537">
    <property type="component" value="Unassembled WGS sequence"/>
</dbReference>
<dbReference type="InterPro" id="IPR013783">
    <property type="entry name" value="Ig-like_fold"/>
</dbReference>
<dbReference type="AlphaFoldDB" id="A0A940MWS7"/>
<organism evidence="6 7">
    <name type="scientific">Roseomonas indoligenes</name>
    <dbReference type="NCBI Taxonomy" id="2820811"/>
    <lineage>
        <taxon>Bacteria</taxon>
        <taxon>Pseudomonadati</taxon>
        <taxon>Pseudomonadota</taxon>
        <taxon>Alphaproteobacteria</taxon>
        <taxon>Acetobacterales</taxon>
        <taxon>Roseomonadaceae</taxon>
        <taxon>Roseomonas</taxon>
    </lineage>
</organism>
<keyword evidence="3" id="KW-0732">Signal</keyword>
<comment type="caution">
    <text evidence="6">The sequence shown here is derived from an EMBL/GenBank/DDBJ whole genome shotgun (WGS) entry which is preliminary data.</text>
</comment>